<reference evidence="1 2" key="2">
    <citation type="submission" date="2018-10" db="EMBL/GenBank/DDBJ databases">
        <authorList>
            <consortium name="Pathogen Informatics"/>
        </authorList>
    </citation>
    <scope>NUCLEOTIDE SEQUENCE [LARGE SCALE GENOMIC DNA]</scope>
</reference>
<name>A0A0N4V4C0_ENTVE</name>
<evidence type="ECO:0000313" key="3">
    <source>
        <dbReference type="WBParaSite" id="EVEC_0000496601-mRNA-1"/>
    </source>
</evidence>
<organism evidence="3">
    <name type="scientific">Enterobius vermicularis</name>
    <name type="common">Human pinworm</name>
    <dbReference type="NCBI Taxonomy" id="51028"/>
    <lineage>
        <taxon>Eukaryota</taxon>
        <taxon>Metazoa</taxon>
        <taxon>Ecdysozoa</taxon>
        <taxon>Nematoda</taxon>
        <taxon>Chromadorea</taxon>
        <taxon>Rhabditida</taxon>
        <taxon>Spirurina</taxon>
        <taxon>Oxyuridomorpha</taxon>
        <taxon>Oxyuroidea</taxon>
        <taxon>Oxyuridae</taxon>
        <taxon>Enterobius</taxon>
    </lineage>
</organism>
<dbReference type="OrthoDB" id="5871797at2759"/>
<dbReference type="STRING" id="51028.A0A0N4V4C0"/>
<dbReference type="WBParaSite" id="EVEC_0000496601-mRNA-1">
    <property type="protein sequence ID" value="EVEC_0000496601-mRNA-1"/>
    <property type="gene ID" value="EVEC_0000496601"/>
</dbReference>
<sequence length="163" mass="18697">MLQNLTAIRLEDNGHCYLAPSSNQAERLLNVELEELSVSDVQRVGGLLAVVFCKNLPVFFLKPFIYEEHERKKRSESLILNSLTIPIEERKPNCMDLLLDCGDKIGETNSCYTWLNGVLNMSRECSDQNTVKVTVFNTTAATQELTEKQWQICRERRKKGLRC</sequence>
<evidence type="ECO:0000313" key="2">
    <source>
        <dbReference type="Proteomes" id="UP000274131"/>
    </source>
</evidence>
<dbReference type="AlphaFoldDB" id="A0A0N4V4C0"/>
<proteinExistence type="predicted"/>
<evidence type="ECO:0000313" key="1">
    <source>
        <dbReference type="EMBL" id="VDD89899.1"/>
    </source>
</evidence>
<accession>A0A0N4V4C0</accession>
<reference evidence="3" key="1">
    <citation type="submission" date="2017-02" db="UniProtKB">
        <authorList>
            <consortium name="WormBaseParasite"/>
        </authorList>
    </citation>
    <scope>IDENTIFICATION</scope>
</reference>
<keyword evidence="2" id="KW-1185">Reference proteome</keyword>
<dbReference type="EMBL" id="UXUI01007917">
    <property type="protein sequence ID" value="VDD89899.1"/>
    <property type="molecule type" value="Genomic_DNA"/>
</dbReference>
<gene>
    <name evidence="1" type="ORF">EVEC_LOCUS4650</name>
</gene>
<protein>
    <submittedName>
        <fullName evidence="1 3">Uncharacterized protein</fullName>
    </submittedName>
</protein>
<dbReference type="Proteomes" id="UP000274131">
    <property type="component" value="Unassembled WGS sequence"/>
</dbReference>